<keyword evidence="8" id="KW-0808">Transferase</keyword>
<dbReference type="STRING" id="1968527.B5M47_00805"/>
<dbReference type="InterPro" id="IPR023346">
    <property type="entry name" value="Lysozyme-like_dom_sf"/>
</dbReference>
<evidence type="ECO:0000259" key="19">
    <source>
        <dbReference type="Pfam" id="PF00905"/>
    </source>
</evidence>
<evidence type="ECO:0000256" key="2">
    <source>
        <dbReference type="ARBA" id="ARBA00007090"/>
    </source>
</evidence>
<dbReference type="InterPro" id="IPR036950">
    <property type="entry name" value="PBP_transglycosylase"/>
</dbReference>
<dbReference type="InterPro" id="IPR013783">
    <property type="entry name" value="Ig-like_fold"/>
</dbReference>
<evidence type="ECO:0000259" key="20">
    <source>
        <dbReference type="Pfam" id="PF00912"/>
    </source>
</evidence>
<gene>
    <name evidence="21" type="ORF">B5M47_00805</name>
</gene>
<dbReference type="Gene3D" id="3.40.710.10">
    <property type="entry name" value="DD-peptidase/beta-lactamase superfamily"/>
    <property type="match status" value="1"/>
</dbReference>
<dbReference type="GO" id="GO:0008955">
    <property type="term" value="F:peptidoglycan glycosyltransferase activity"/>
    <property type="evidence" value="ECO:0007669"/>
    <property type="project" value="UniProtKB-EC"/>
</dbReference>
<keyword evidence="4" id="KW-1003">Cell membrane</keyword>
<dbReference type="Gene3D" id="1.10.3810.10">
    <property type="entry name" value="Biosynthetic peptidoglycan transglycosylase-like"/>
    <property type="match status" value="1"/>
</dbReference>
<keyword evidence="9" id="KW-0378">Hydrolase</keyword>
<evidence type="ECO:0000256" key="12">
    <source>
        <dbReference type="ARBA" id="ARBA00023136"/>
    </source>
</evidence>
<dbReference type="Proteomes" id="UP000192520">
    <property type="component" value="Unassembled WGS sequence"/>
</dbReference>
<dbReference type="AlphaFoldDB" id="A0A1W9NZF7"/>
<dbReference type="FunFam" id="1.10.3810.10:FF:000001">
    <property type="entry name" value="Penicillin-binding protein 1A"/>
    <property type="match status" value="1"/>
</dbReference>
<evidence type="ECO:0000256" key="14">
    <source>
        <dbReference type="ARBA" id="ARBA00023316"/>
    </source>
</evidence>
<feature type="region of interest" description="Disordered" evidence="17">
    <location>
        <begin position="853"/>
        <end position="874"/>
    </location>
</feature>
<dbReference type="Pfam" id="PF17957">
    <property type="entry name" value="Big_7"/>
    <property type="match status" value="1"/>
</dbReference>
<keyword evidence="7" id="KW-0328">Glycosyltransferase</keyword>
<dbReference type="SUPFAM" id="SSF56601">
    <property type="entry name" value="beta-lactamase/transpeptidase-like"/>
    <property type="match status" value="1"/>
</dbReference>
<dbReference type="Pfam" id="PF00912">
    <property type="entry name" value="Transgly"/>
    <property type="match status" value="1"/>
</dbReference>
<protein>
    <submittedName>
        <fullName evidence="21">Uncharacterized protein</fullName>
    </submittedName>
</protein>
<evidence type="ECO:0000313" key="21">
    <source>
        <dbReference type="EMBL" id="OQX51380.1"/>
    </source>
</evidence>
<dbReference type="GO" id="GO:0008360">
    <property type="term" value="P:regulation of cell shape"/>
    <property type="evidence" value="ECO:0007669"/>
    <property type="project" value="UniProtKB-KW"/>
</dbReference>
<dbReference type="GO" id="GO:0009002">
    <property type="term" value="F:serine-type D-Ala-D-Ala carboxypeptidase activity"/>
    <property type="evidence" value="ECO:0007669"/>
    <property type="project" value="UniProtKB-EC"/>
</dbReference>
<comment type="similarity">
    <text evidence="2">In the C-terminal section; belongs to the transpeptidase family.</text>
</comment>
<proteinExistence type="inferred from homology"/>
<dbReference type="Gene3D" id="2.60.40.10">
    <property type="entry name" value="Immunoglobulins"/>
    <property type="match status" value="1"/>
</dbReference>
<comment type="caution">
    <text evidence="21">The sequence shown here is derived from an EMBL/GenBank/DDBJ whole genome shotgun (WGS) entry which is preliminary data.</text>
</comment>
<keyword evidence="13" id="KW-0511">Multifunctional enzyme</keyword>
<evidence type="ECO:0000256" key="5">
    <source>
        <dbReference type="ARBA" id="ARBA00022645"/>
    </source>
</evidence>
<comment type="catalytic activity">
    <reaction evidence="15">
        <text>Preferential cleavage: (Ac)2-L-Lys-D-Ala-|-D-Ala. Also transpeptidation of peptidyl-alanyl moieties that are N-acyl substituents of D-alanine.</text>
        <dbReference type="EC" id="3.4.16.4"/>
    </reaction>
</comment>
<feature type="transmembrane region" description="Helical" evidence="18">
    <location>
        <begin position="37"/>
        <end position="63"/>
    </location>
</feature>
<evidence type="ECO:0000256" key="11">
    <source>
        <dbReference type="ARBA" id="ARBA00022984"/>
    </source>
</evidence>
<keyword evidence="18" id="KW-1133">Transmembrane helix</keyword>
<name>A0A1W9NZF7_UNCC3</name>
<dbReference type="GO" id="GO:0008658">
    <property type="term" value="F:penicillin binding"/>
    <property type="evidence" value="ECO:0007669"/>
    <property type="project" value="InterPro"/>
</dbReference>
<feature type="domain" description="Glycosyl transferase family 51" evidence="20">
    <location>
        <begin position="89"/>
        <end position="264"/>
    </location>
</feature>
<reference evidence="22" key="1">
    <citation type="submission" date="2017-03" db="EMBL/GenBank/DDBJ databases">
        <title>Novel pathways for hydrocarbon cycling and metabolic interdependencies in hydrothermal sediment communities.</title>
        <authorList>
            <person name="Dombrowski N."/>
            <person name="Seitz K."/>
            <person name="Teske A."/>
            <person name="Baker B."/>
        </authorList>
    </citation>
    <scope>NUCLEOTIDE SEQUENCE [LARGE SCALE GENOMIC DNA]</scope>
</reference>
<dbReference type="GO" id="GO:0030288">
    <property type="term" value="C:outer membrane-bounded periplasmic space"/>
    <property type="evidence" value="ECO:0007669"/>
    <property type="project" value="TreeGrafter"/>
</dbReference>
<keyword evidence="5" id="KW-0121">Carboxypeptidase</keyword>
<comment type="catalytic activity">
    <reaction evidence="16">
        <text>[GlcNAc-(1-&gt;4)-Mur2Ac(oyl-L-Ala-gamma-D-Glu-L-Lys-D-Ala-D-Ala)](n)-di-trans,octa-cis-undecaprenyl diphosphate + beta-D-GlcNAc-(1-&gt;4)-Mur2Ac(oyl-L-Ala-gamma-D-Glu-L-Lys-D-Ala-D-Ala)-di-trans,octa-cis-undecaprenyl diphosphate = [GlcNAc-(1-&gt;4)-Mur2Ac(oyl-L-Ala-gamma-D-Glu-L-Lys-D-Ala-D-Ala)](n+1)-di-trans,octa-cis-undecaprenyl diphosphate + di-trans,octa-cis-undecaprenyl diphosphate + H(+)</text>
        <dbReference type="Rhea" id="RHEA:23708"/>
        <dbReference type="Rhea" id="RHEA-COMP:9602"/>
        <dbReference type="Rhea" id="RHEA-COMP:9603"/>
        <dbReference type="ChEBI" id="CHEBI:15378"/>
        <dbReference type="ChEBI" id="CHEBI:58405"/>
        <dbReference type="ChEBI" id="CHEBI:60033"/>
        <dbReference type="ChEBI" id="CHEBI:78435"/>
        <dbReference type="EC" id="2.4.99.28"/>
    </reaction>
</comment>
<organism evidence="21 22">
    <name type="scientific">candidate division CPR3 bacterium 4484_211</name>
    <dbReference type="NCBI Taxonomy" id="1968527"/>
    <lineage>
        <taxon>Bacteria</taxon>
        <taxon>Bacteria division CPR3</taxon>
    </lineage>
</organism>
<evidence type="ECO:0000256" key="16">
    <source>
        <dbReference type="ARBA" id="ARBA00049902"/>
    </source>
</evidence>
<keyword evidence="12 18" id="KW-0472">Membrane</keyword>
<accession>A0A1W9NZF7</accession>
<feature type="domain" description="Penicillin-binding protein transpeptidase" evidence="19">
    <location>
        <begin position="356"/>
        <end position="600"/>
    </location>
</feature>
<dbReference type="GO" id="GO:0009252">
    <property type="term" value="P:peptidoglycan biosynthetic process"/>
    <property type="evidence" value="ECO:0007669"/>
    <property type="project" value="UniProtKB-KW"/>
</dbReference>
<keyword evidence="18" id="KW-0812">Transmembrane</keyword>
<dbReference type="Pfam" id="PF00905">
    <property type="entry name" value="Transpeptidase"/>
    <property type="match status" value="1"/>
</dbReference>
<evidence type="ECO:0000256" key="10">
    <source>
        <dbReference type="ARBA" id="ARBA00022960"/>
    </source>
</evidence>
<evidence type="ECO:0000256" key="7">
    <source>
        <dbReference type="ARBA" id="ARBA00022676"/>
    </source>
</evidence>
<evidence type="ECO:0000256" key="1">
    <source>
        <dbReference type="ARBA" id="ARBA00004236"/>
    </source>
</evidence>
<evidence type="ECO:0000313" key="22">
    <source>
        <dbReference type="Proteomes" id="UP000192520"/>
    </source>
</evidence>
<keyword evidence="11" id="KW-0573">Peptidoglycan synthesis</keyword>
<dbReference type="PANTHER" id="PTHR32282:SF11">
    <property type="entry name" value="PENICILLIN-BINDING PROTEIN 1B"/>
    <property type="match status" value="1"/>
</dbReference>
<dbReference type="GO" id="GO:0071555">
    <property type="term" value="P:cell wall organization"/>
    <property type="evidence" value="ECO:0007669"/>
    <property type="project" value="UniProtKB-KW"/>
</dbReference>
<evidence type="ECO:0000256" key="9">
    <source>
        <dbReference type="ARBA" id="ARBA00022801"/>
    </source>
</evidence>
<dbReference type="GO" id="GO:0006508">
    <property type="term" value="P:proteolysis"/>
    <property type="evidence" value="ECO:0007669"/>
    <property type="project" value="UniProtKB-KW"/>
</dbReference>
<evidence type="ECO:0000256" key="15">
    <source>
        <dbReference type="ARBA" id="ARBA00034000"/>
    </source>
</evidence>
<sequence length="874" mass="97945">MKLFGRTRKKTQYWLARVGRKKRRKNAKAVRARRLRILSWAAMVGFFVILAGLICGVILIAYFSKDLPSPTQLSQRQVPQSTKILARDGRLLYEIYAEERRTLVELKDIPQCLIDATLAAEDADFYKHRGVDFRGIVYSLYRIVFARSLQGGSTISQQLVKNVLLSPERTLVRKAKELILTLEVERRYTKDEILQMYFNEVPYGGQAWGVGAASEMYFGKSVKDITLAQAALLAGLPQSPTLYSPYGAYPENAKARQEYVLNLMVKHGFIKPEEAEEAKKAPLGILPRGNSIKAPHFVMYVKGRLVNDFGEKMVEQGGLRVWTTLDLDLQEIAENEVKYQIDRLAQVNARAGNAGLVAANPENGEILAMVGSRDYFDVEHDGNVNVTLANRQPGSSIKPIMYVTAFKAGYTPATFLSDIYTCWDSPDEKFCPTESDGKYWGPMLLRDALANSRNIPAVKMLQMVGIQNTVDMAHRLGITTLNDVDRYGLSLTLGGGEVKLIDMVQAFSVFAAGGVKHDLIPITKVLDSKGKLIKDYSQSQGKRVLEEKYTYLINDILSDNIARQRLFGARNMLEIGRPAAVKTGTTNDNRDAWCIGYTPQLVAGVWVGNNDNSPMSPTIQGSTGATPIWHHFMRQALEGREVKTWGRPKEIIEVAVDSLSGKLPQEGRQFGKRKEIFIKGTQPTQVDDFHVVVDVCKGKELLATDYHKDHGLAKEKTYITLKEINPSWQPYTNKWMEKHKGYGKPPTEYCPIEEDGKEVDEPIVEIVSPEDKEELQVYGFEVEAKAYSNSTITSVEFYWDDVLVKEITSVPYRVKYALSMNEEGKHEITVKAFDSEGDEGSAAITVILPIKEETVPTPTPEISPTLTPELTPEE</sequence>
<evidence type="ECO:0000256" key="4">
    <source>
        <dbReference type="ARBA" id="ARBA00022475"/>
    </source>
</evidence>
<keyword evidence="10" id="KW-0133">Cell shape</keyword>
<dbReference type="InterPro" id="IPR001460">
    <property type="entry name" value="PCN-bd_Tpept"/>
</dbReference>
<evidence type="ECO:0000256" key="6">
    <source>
        <dbReference type="ARBA" id="ARBA00022670"/>
    </source>
</evidence>
<keyword evidence="14" id="KW-0961">Cell wall biogenesis/degradation</keyword>
<evidence type="ECO:0000256" key="17">
    <source>
        <dbReference type="SAM" id="MobiDB-lite"/>
    </source>
</evidence>
<evidence type="ECO:0000256" key="8">
    <source>
        <dbReference type="ARBA" id="ARBA00022679"/>
    </source>
</evidence>
<dbReference type="GO" id="GO:0005886">
    <property type="term" value="C:plasma membrane"/>
    <property type="evidence" value="ECO:0007669"/>
    <property type="project" value="UniProtKB-SubCell"/>
</dbReference>
<dbReference type="PANTHER" id="PTHR32282">
    <property type="entry name" value="BINDING PROTEIN TRANSPEPTIDASE, PUTATIVE-RELATED"/>
    <property type="match status" value="1"/>
</dbReference>
<dbReference type="InterPro" id="IPR050396">
    <property type="entry name" value="Glycosyltr_51/Transpeptidase"/>
</dbReference>
<keyword evidence="6" id="KW-0645">Protease</keyword>
<dbReference type="InterPro" id="IPR012338">
    <property type="entry name" value="Beta-lactam/transpept-like"/>
</dbReference>
<dbReference type="SUPFAM" id="SSF53955">
    <property type="entry name" value="Lysozyme-like"/>
    <property type="match status" value="1"/>
</dbReference>
<evidence type="ECO:0000256" key="13">
    <source>
        <dbReference type="ARBA" id="ARBA00023268"/>
    </source>
</evidence>
<dbReference type="NCBIfam" id="TIGR02074">
    <property type="entry name" value="PBP_1a_fam"/>
    <property type="match status" value="1"/>
</dbReference>
<comment type="similarity">
    <text evidence="3">In the N-terminal section; belongs to the glycosyltransferase 51 family.</text>
</comment>
<comment type="subcellular location">
    <subcellularLocation>
        <location evidence="1">Cell membrane</location>
    </subcellularLocation>
</comment>
<evidence type="ECO:0000256" key="3">
    <source>
        <dbReference type="ARBA" id="ARBA00007739"/>
    </source>
</evidence>
<dbReference type="InterPro" id="IPR001264">
    <property type="entry name" value="Glyco_trans_51"/>
</dbReference>
<dbReference type="EMBL" id="MZGJ01000004">
    <property type="protein sequence ID" value="OQX51380.1"/>
    <property type="molecule type" value="Genomic_DNA"/>
</dbReference>
<evidence type="ECO:0000256" key="18">
    <source>
        <dbReference type="SAM" id="Phobius"/>
    </source>
</evidence>